<reference evidence="2 3" key="1">
    <citation type="submission" date="2024-03" db="EMBL/GenBank/DDBJ databases">
        <title>Adaptation during the transition from Ophiocordyceps entomopathogen to insect associate is accompanied by gene loss and intensified selection.</title>
        <authorList>
            <person name="Ward C.M."/>
            <person name="Onetto C.A."/>
            <person name="Borneman A.R."/>
        </authorList>
    </citation>
    <scope>NUCLEOTIDE SEQUENCE [LARGE SCALE GENOMIC DNA]</scope>
    <source>
        <strain evidence="2">AWRI1</strain>
        <tissue evidence="2">Single Adult Female</tissue>
    </source>
</reference>
<evidence type="ECO:0000313" key="3">
    <source>
        <dbReference type="Proteomes" id="UP001367676"/>
    </source>
</evidence>
<feature type="compositionally biased region" description="Polar residues" evidence="1">
    <location>
        <begin position="226"/>
        <end position="242"/>
    </location>
</feature>
<comment type="caution">
    <text evidence="2">The sequence shown here is derived from an EMBL/GenBank/DDBJ whole genome shotgun (WGS) entry which is preliminary data.</text>
</comment>
<proteinExistence type="predicted"/>
<gene>
    <name evidence="2" type="ORF">V9T40_004165</name>
</gene>
<keyword evidence="3" id="KW-1185">Reference proteome</keyword>
<dbReference type="Proteomes" id="UP001367676">
    <property type="component" value="Unassembled WGS sequence"/>
</dbReference>
<sequence length="361" mass="40938">MSISDDEFELEEILISEEEEIPPDPSQCETIAPSCSTATGDRSAQTKTTTAISIKGIDPLRDKSALKYIRRPTRPVRLFSYTDRDLQKKFIPKDDETKNLALQLLNIVKSVNTQRKVKIENGTVVPNFYIMATTCDSKPDQKITEMDTTTIVNLVKDIVHMIKIGIYRQVDYVDIICDSPAIFLIKHLKVKVWDSNMNAVYVVTSEYLHPYVCKIKAAEEQEQKALTRQTSPNIPVSKSNVEGSKRKKSASTAQSKKVKLESCEGETTSQIITVTSVKTDEEIVEGILSKYLESEAVQFFITQMKVAGKTHNQYRWKDSEKSFALNLLKKSPSEYSILFQKFLLPSDKTLEKFVEKLKTSK</sequence>
<dbReference type="EMBL" id="JBBCAQ010000004">
    <property type="protein sequence ID" value="KAK7603892.1"/>
    <property type="molecule type" value="Genomic_DNA"/>
</dbReference>
<name>A0AAN9TS48_9HEMI</name>
<protein>
    <submittedName>
        <fullName evidence="2">Uncharacterized protein</fullName>
    </submittedName>
</protein>
<feature type="region of interest" description="Disordered" evidence="1">
    <location>
        <begin position="224"/>
        <end position="253"/>
    </location>
</feature>
<evidence type="ECO:0000256" key="1">
    <source>
        <dbReference type="SAM" id="MobiDB-lite"/>
    </source>
</evidence>
<organism evidence="2 3">
    <name type="scientific">Parthenolecanium corni</name>
    <dbReference type="NCBI Taxonomy" id="536013"/>
    <lineage>
        <taxon>Eukaryota</taxon>
        <taxon>Metazoa</taxon>
        <taxon>Ecdysozoa</taxon>
        <taxon>Arthropoda</taxon>
        <taxon>Hexapoda</taxon>
        <taxon>Insecta</taxon>
        <taxon>Pterygota</taxon>
        <taxon>Neoptera</taxon>
        <taxon>Paraneoptera</taxon>
        <taxon>Hemiptera</taxon>
        <taxon>Sternorrhyncha</taxon>
        <taxon>Coccoidea</taxon>
        <taxon>Coccidae</taxon>
        <taxon>Parthenolecanium</taxon>
    </lineage>
</organism>
<dbReference type="AlphaFoldDB" id="A0AAN9TS48"/>
<evidence type="ECO:0000313" key="2">
    <source>
        <dbReference type="EMBL" id="KAK7603892.1"/>
    </source>
</evidence>
<accession>A0AAN9TS48</accession>